<evidence type="ECO:0000313" key="1">
    <source>
        <dbReference type="EMBL" id="CAG8706826.1"/>
    </source>
</evidence>
<protein>
    <submittedName>
        <fullName evidence="1">2498_t:CDS:1</fullName>
    </submittedName>
</protein>
<dbReference type="Proteomes" id="UP000789702">
    <property type="component" value="Unassembled WGS sequence"/>
</dbReference>
<keyword evidence="2" id="KW-1185">Reference proteome</keyword>
<proteinExistence type="predicted"/>
<comment type="caution">
    <text evidence="1">The sequence shown here is derived from an EMBL/GenBank/DDBJ whole genome shotgun (WGS) entry which is preliminary data.</text>
</comment>
<organism evidence="1 2">
    <name type="scientific">Dentiscutata heterogama</name>
    <dbReference type="NCBI Taxonomy" id="1316150"/>
    <lineage>
        <taxon>Eukaryota</taxon>
        <taxon>Fungi</taxon>
        <taxon>Fungi incertae sedis</taxon>
        <taxon>Mucoromycota</taxon>
        <taxon>Glomeromycotina</taxon>
        <taxon>Glomeromycetes</taxon>
        <taxon>Diversisporales</taxon>
        <taxon>Gigasporaceae</taxon>
        <taxon>Dentiscutata</taxon>
    </lineage>
</organism>
<evidence type="ECO:0000313" key="2">
    <source>
        <dbReference type="Proteomes" id="UP000789702"/>
    </source>
</evidence>
<name>A0ACA9PHK1_9GLOM</name>
<reference evidence="1" key="1">
    <citation type="submission" date="2021-06" db="EMBL/GenBank/DDBJ databases">
        <authorList>
            <person name="Kallberg Y."/>
            <person name="Tangrot J."/>
            <person name="Rosling A."/>
        </authorList>
    </citation>
    <scope>NUCLEOTIDE SEQUENCE</scope>
    <source>
        <strain evidence="1">IL203A</strain>
    </source>
</reference>
<gene>
    <name evidence="1" type="ORF">DHETER_LOCUS12039</name>
</gene>
<dbReference type="EMBL" id="CAJVPU010028361">
    <property type="protein sequence ID" value="CAG8706826.1"/>
    <property type="molecule type" value="Genomic_DNA"/>
</dbReference>
<sequence length="160" mass="16859">LGEPEGPGASEEPKAPGGPKEPGTCGEPKAPGGPKEPGACEKPKAPEGPAVADVFKPGVIQFHFSFSSYGEETIILGLFQLFHCKPKELSVSAGKINLNNLHEFTEALENSQIVDNGYGSPAIRLSIHSSLDAFVGEKFIVCCKQHVIASTTIKSSTDIQ</sequence>
<feature type="non-terminal residue" evidence="1">
    <location>
        <position position="1"/>
    </location>
</feature>
<accession>A0ACA9PHK1</accession>